<accession>A0A6V6YW93</accession>
<organism evidence="1 2">
    <name type="scientific">Flavobacterium salmonis</name>
    <dbReference type="NCBI Taxonomy" id="2654844"/>
    <lineage>
        <taxon>Bacteria</taxon>
        <taxon>Pseudomonadati</taxon>
        <taxon>Bacteroidota</taxon>
        <taxon>Flavobacteriia</taxon>
        <taxon>Flavobacteriales</taxon>
        <taxon>Flavobacteriaceae</taxon>
        <taxon>Flavobacterium</taxon>
    </lineage>
</organism>
<keyword evidence="2" id="KW-1185">Reference proteome</keyword>
<name>A0A6V6YW93_9FLAO</name>
<protein>
    <submittedName>
        <fullName evidence="1">Uncharacterized protein</fullName>
    </submittedName>
</protein>
<gene>
    <name evidence="1" type="ORF">FLAT13_01833</name>
</gene>
<dbReference type="RefSeq" id="WP_078226726.1">
    <property type="nucleotide sequence ID" value="NZ_CAIJDP010000065.1"/>
</dbReference>
<evidence type="ECO:0000313" key="2">
    <source>
        <dbReference type="Proteomes" id="UP000530060"/>
    </source>
</evidence>
<evidence type="ECO:0000313" key="1">
    <source>
        <dbReference type="EMBL" id="CAD0003740.1"/>
    </source>
</evidence>
<comment type="caution">
    <text evidence="1">The sequence shown here is derived from an EMBL/GenBank/DDBJ whole genome shotgun (WGS) entry which is preliminary data.</text>
</comment>
<dbReference type="AlphaFoldDB" id="A0A6V6YW93"/>
<proteinExistence type="predicted"/>
<sequence length="254" mass="29476">MKKIKIICLFLSVLTINLVKSQDLKPEYQKFIKTFISNVKNDKKQALAAMISYPFKREYPIPEIKSKEEFVKRYSEIFDATLKNEIIKSDPAKDWSEMGWRGIMLNQGTIWIDTDGRLISINYQSKFEKDLKNNIIAKEKTKLHTSIAKFKVPECILETSKFRIRIDDLGNNNYRYASWSLKKKMTEEPDLVISKGKVILDGNGGNHRFEFKKGQYIYECHISPLRENGTAPAGLTIYQNKKIILSQDAEIVPR</sequence>
<dbReference type="Proteomes" id="UP000530060">
    <property type="component" value="Unassembled WGS sequence"/>
</dbReference>
<dbReference type="EMBL" id="CAIJDP010000065">
    <property type="protein sequence ID" value="CAD0003740.1"/>
    <property type="molecule type" value="Genomic_DNA"/>
</dbReference>
<reference evidence="1 2" key="1">
    <citation type="submission" date="2020-06" db="EMBL/GenBank/DDBJ databases">
        <authorList>
            <person name="Criscuolo A."/>
        </authorList>
    </citation>
    <scope>NUCLEOTIDE SEQUENCE [LARGE SCALE GENOMIC DNA]</scope>
    <source>
        <strain evidence="2">CIP 111411</strain>
    </source>
</reference>